<dbReference type="InterPro" id="IPR005064">
    <property type="entry name" value="BUG"/>
</dbReference>
<dbReference type="KEGG" id="cpor:BED41_01885"/>
<organism evidence="2 3">
    <name type="scientific">Cloacibacillus porcorum</name>
    <dbReference type="NCBI Taxonomy" id="1197717"/>
    <lineage>
        <taxon>Bacteria</taxon>
        <taxon>Thermotogati</taxon>
        <taxon>Synergistota</taxon>
        <taxon>Synergistia</taxon>
        <taxon>Synergistales</taxon>
        <taxon>Synergistaceae</taxon>
        <taxon>Cloacibacillus</taxon>
    </lineage>
</organism>
<dbReference type="SUPFAM" id="SSF53850">
    <property type="entry name" value="Periplasmic binding protein-like II"/>
    <property type="match status" value="1"/>
</dbReference>
<evidence type="ECO:0000313" key="2">
    <source>
        <dbReference type="EMBL" id="ANZ43950.1"/>
    </source>
</evidence>
<gene>
    <name evidence="2" type="ORF">BED41_01885</name>
</gene>
<dbReference type="PIRSF" id="PIRSF017082">
    <property type="entry name" value="YflP"/>
    <property type="match status" value="1"/>
</dbReference>
<sequence length="329" mass="35324">MRKILLLALMAVLIAQEALAAYPEKNIQGIIQWGAGGGCDGVSRAITPLAEKYLGKTIILQNKTGATGAVATTMVANMPADGYTLLYAAENPATYRVLGLSPLSFNDFEPIIIPVEGAVVICVNPETPYKTMKDLVEAAKKNSKIKMGTSGTGGLPYVAGAMMKNLHNIQFNMIQFDGDGPGATAVMGGHAEVMPLALSTSVEYIKGGRLRGLAVLRTERVPQLPDVPAITEIYPEYKQYLPWGPFYGVFVKKGTPKDVVAKLTEAFTKAYNEARFTEFVANSGGFKMGLTGQKAADFTKKFESTASWLIYNAGGAKKSPKDFNIPQPK</sequence>
<dbReference type="Gene3D" id="3.40.190.150">
    <property type="entry name" value="Bordetella uptake gene, domain 1"/>
    <property type="match status" value="1"/>
</dbReference>
<proteinExistence type="inferred from homology"/>
<dbReference type="Pfam" id="PF03401">
    <property type="entry name" value="TctC"/>
    <property type="match status" value="1"/>
</dbReference>
<dbReference type="PANTHER" id="PTHR42928:SF5">
    <property type="entry name" value="BLR1237 PROTEIN"/>
    <property type="match status" value="1"/>
</dbReference>
<dbReference type="AlphaFoldDB" id="A0A1B2I1V7"/>
<dbReference type="CDD" id="cd07012">
    <property type="entry name" value="PBP2_Bug_TTT"/>
    <property type="match status" value="1"/>
</dbReference>
<evidence type="ECO:0000313" key="3">
    <source>
        <dbReference type="Proteomes" id="UP000093044"/>
    </source>
</evidence>
<dbReference type="STRING" id="1197717.BED41_01885"/>
<dbReference type="OrthoDB" id="2019at2"/>
<dbReference type="RefSeq" id="WP_066742375.1">
    <property type="nucleotide sequence ID" value="NZ_CATWZH010000004.1"/>
</dbReference>
<protein>
    <submittedName>
        <fullName evidence="2">Uncharacterized protein</fullName>
    </submittedName>
</protein>
<reference evidence="2" key="1">
    <citation type="submission" date="2016-08" db="EMBL/GenBank/DDBJ databases">
        <title>Complete genome of Cloacibacillus porcorum.</title>
        <authorList>
            <person name="Looft T."/>
            <person name="Bayles D.O."/>
            <person name="Alt D.P."/>
        </authorList>
    </citation>
    <scope>NUCLEOTIDE SEQUENCE [LARGE SCALE GENOMIC DNA]</scope>
    <source>
        <strain evidence="2">CL-84</strain>
    </source>
</reference>
<accession>A0A1B2I1V7</accession>
<comment type="similarity">
    <text evidence="1">Belongs to the UPF0065 (bug) family.</text>
</comment>
<dbReference type="Gene3D" id="3.40.190.10">
    <property type="entry name" value="Periplasmic binding protein-like II"/>
    <property type="match status" value="1"/>
</dbReference>
<keyword evidence="3" id="KW-1185">Reference proteome</keyword>
<name>A0A1B2I1V7_9BACT</name>
<dbReference type="GeneID" id="83056599"/>
<evidence type="ECO:0000256" key="1">
    <source>
        <dbReference type="ARBA" id="ARBA00006987"/>
    </source>
</evidence>
<dbReference type="Proteomes" id="UP000093044">
    <property type="component" value="Chromosome"/>
</dbReference>
<dbReference type="InterPro" id="IPR042100">
    <property type="entry name" value="Bug_dom1"/>
</dbReference>
<dbReference type="EMBL" id="CP016757">
    <property type="protein sequence ID" value="ANZ43950.1"/>
    <property type="molecule type" value="Genomic_DNA"/>
</dbReference>
<dbReference type="PANTHER" id="PTHR42928">
    <property type="entry name" value="TRICARBOXYLATE-BINDING PROTEIN"/>
    <property type="match status" value="1"/>
</dbReference>